<evidence type="ECO:0000259" key="9">
    <source>
        <dbReference type="SMART" id="SM00859"/>
    </source>
</evidence>
<keyword evidence="4 7" id="KW-0521">NADP</keyword>
<dbReference type="PANTHER" id="PTHR32338">
    <property type="entry name" value="N-ACETYL-GAMMA-GLUTAMYL-PHOSPHATE REDUCTASE, CHLOROPLASTIC-RELATED-RELATED"/>
    <property type="match status" value="1"/>
</dbReference>
<protein>
    <recommendedName>
        <fullName evidence="7">N-acetyl-gamma-glutamyl-phosphate reductase</fullName>
        <shortName evidence="7">AGPR</shortName>
        <ecNumber evidence="7">1.2.1.38</ecNumber>
    </recommendedName>
    <alternativeName>
        <fullName evidence="7">N-acetyl-glutamate semialdehyde dehydrogenase</fullName>
        <shortName evidence="7">NAGSA dehydrogenase</shortName>
    </alternativeName>
</protein>
<dbReference type="InterPro" id="IPR000706">
    <property type="entry name" value="AGPR_type-1"/>
</dbReference>
<dbReference type="NCBIfam" id="TIGR01850">
    <property type="entry name" value="argC"/>
    <property type="match status" value="1"/>
</dbReference>
<reference evidence="10 13" key="1">
    <citation type="submission" date="2016-10" db="EMBL/GenBank/DDBJ databases">
        <title>Methanohalophilus halophilus.</title>
        <authorList>
            <person name="L'haridon S."/>
        </authorList>
    </citation>
    <scope>NUCLEOTIDE SEQUENCE [LARGE SCALE GENOMIC DNA]</scope>
    <source>
        <strain evidence="10 13">Z-7982</strain>
    </source>
</reference>
<dbReference type="KEGG" id="mhaz:BHR79_05475"/>
<dbReference type="OrthoDB" id="372053at2157"/>
<name>A0A1L3Q2C2_9EURY</name>
<feature type="domain" description="Semialdehyde dehydrogenase NAD-binding" evidence="9">
    <location>
        <begin position="6"/>
        <end position="141"/>
    </location>
</feature>
<keyword evidence="2 7" id="KW-0055">Arginine biosynthesis</keyword>
<dbReference type="GO" id="GO:0003942">
    <property type="term" value="F:N-acetyl-gamma-glutamyl-phosphate reductase activity"/>
    <property type="evidence" value="ECO:0007669"/>
    <property type="project" value="UniProtKB-UniRule"/>
</dbReference>
<comment type="function">
    <text evidence="7">Catalyzes the NADPH-dependent reduction of N-acetyl-5-glutamyl phosphate to yield N-acetyl-L-glutamate 5-semialdehyde.</text>
</comment>
<dbReference type="Proteomes" id="UP000186879">
    <property type="component" value="Chromosome"/>
</dbReference>
<keyword evidence="5 7" id="KW-0560">Oxidoreductase</keyword>
<evidence type="ECO:0000256" key="7">
    <source>
        <dbReference type="HAMAP-Rule" id="MF_00150"/>
    </source>
</evidence>
<dbReference type="RefSeq" id="WP_072561433.1">
    <property type="nucleotide sequence ID" value="NZ_CP017921.1"/>
</dbReference>
<dbReference type="STRING" id="2177.BHR79_05475"/>
<evidence type="ECO:0000313" key="10">
    <source>
        <dbReference type="EMBL" id="APH38995.1"/>
    </source>
</evidence>
<dbReference type="Gene3D" id="3.40.50.720">
    <property type="entry name" value="NAD(P)-binding Rossmann-like Domain"/>
    <property type="match status" value="1"/>
</dbReference>
<dbReference type="EMBL" id="CP017921">
    <property type="protein sequence ID" value="APH38995.1"/>
    <property type="molecule type" value="Genomic_DNA"/>
</dbReference>
<organism evidence="10 13">
    <name type="scientific">Methanohalophilus halophilus</name>
    <dbReference type="NCBI Taxonomy" id="2177"/>
    <lineage>
        <taxon>Archaea</taxon>
        <taxon>Methanobacteriati</taxon>
        <taxon>Methanobacteriota</taxon>
        <taxon>Stenosarchaea group</taxon>
        <taxon>Methanomicrobia</taxon>
        <taxon>Methanosarcinales</taxon>
        <taxon>Methanosarcinaceae</taxon>
        <taxon>Methanohalophilus</taxon>
    </lineage>
</organism>
<evidence type="ECO:0000313" key="13">
    <source>
        <dbReference type="Proteomes" id="UP000186879"/>
    </source>
</evidence>
<evidence type="ECO:0000256" key="6">
    <source>
        <dbReference type="ARBA" id="ARBA00050557"/>
    </source>
</evidence>
<dbReference type="InterPro" id="IPR058924">
    <property type="entry name" value="AGPR_dimerisation_dom"/>
</dbReference>
<sequence length="339" mass="36801">MKDKVNAGIIGASGYTGGELMRLLLNHPHVNLEMATSRKLAGQNVSKKHAHLAGMTSLEFEELDPVAVRQRCDVVFLAVPHGSAMDIVPQLIDSGLIVVDLSADYRLDVDQFEKVYGIKHRDPRKAVFGLVELHPEVKGKTFVANPGCYPTGATLAAAPVVKAGLADITVFDSKSGITGAGVNPSQASHYPNMAENIQPYKLTTHRHQAEIWQELNALGNIDSVNFTPHVIPAIRGILTTAHIFLKEECSKEDIRQLYDSFYSDCPFVRLVDDIPALGNVRGSNFCDIGFEIDANSNRLVVISAIDNLVKGASGQAIQNMNLMCGFRETDGLWNAGLAP</sequence>
<dbReference type="CDD" id="cd17895">
    <property type="entry name" value="AGPR_1_N"/>
    <property type="match status" value="1"/>
</dbReference>
<evidence type="ECO:0000256" key="2">
    <source>
        <dbReference type="ARBA" id="ARBA00022571"/>
    </source>
</evidence>
<dbReference type="EMBL" id="FNMU01000006">
    <property type="protein sequence ID" value="SDW89330.1"/>
    <property type="molecule type" value="Genomic_DNA"/>
</dbReference>
<dbReference type="GeneID" id="30583194"/>
<dbReference type="PANTHER" id="PTHR32338:SF10">
    <property type="entry name" value="N-ACETYL-GAMMA-GLUTAMYL-PHOSPHATE REDUCTASE, CHLOROPLASTIC-RELATED"/>
    <property type="match status" value="1"/>
</dbReference>
<evidence type="ECO:0000313" key="14">
    <source>
        <dbReference type="Proteomes" id="UP000198669"/>
    </source>
</evidence>
<evidence type="ECO:0000256" key="4">
    <source>
        <dbReference type="ARBA" id="ARBA00022857"/>
    </source>
</evidence>
<reference evidence="12 14" key="2">
    <citation type="submission" date="2016-10" db="EMBL/GenBank/DDBJ databases">
        <authorList>
            <person name="de Groot N.N."/>
        </authorList>
    </citation>
    <scope>NUCLEOTIDE SEQUENCE [LARGE SCALE GENOMIC DNA]</scope>
    <source>
        <strain evidence="12 14">Z-7982</strain>
    </source>
</reference>
<dbReference type="Proteomes" id="UP000267921">
    <property type="component" value="Unassembled WGS sequence"/>
</dbReference>
<evidence type="ECO:0000313" key="12">
    <source>
        <dbReference type="EMBL" id="SDW89330.1"/>
    </source>
</evidence>
<dbReference type="SMART" id="SM00859">
    <property type="entry name" value="Semialdhyde_dh"/>
    <property type="match status" value="1"/>
</dbReference>
<dbReference type="SUPFAM" id="SSF51735">
    <property type="entry name" value="NAD(P)-binding Rossmann-fold domains"/>
    <property type="match status" value="1"/>
</dbReference>
<dbReference type="UniPathway" id="UPA00068">
    <property type="reaction ID" value="UER00108"/>
</dbReference>
<evidence type="ECO:0000313" key="11">
    <source>
        <dbReference type="EMBL" id="RNI09951.1"/>
    </source>
</evidence>
<evidence type="ECO:0000256" key="1">
    <source>
        <dbReference type="ARBA" id="ARBA00004862"/>
    </source>
</evidence>
<comment type="similarity">
    <text evidence="7">Belongs to the NAGSA dehydrogenase family. Type 1 subfamily.</text>
</comment>
<dbReference type="HAMAP" id="MF_00150">
    <property type="entry name" value="ArgC_type1"/>
    <property type="match status" value="1"/>
</dbReference>
<keyword evidence="7" id="KW-0963">Cytoplasm</keyword>
<dbReference type="EC" id="1.2.1.38" evidence="7"/>
<feature type="active site" evidence="7 8">
    <location>
        <position position="148"/>
    </location>
</feature>
<comment type="catalytic activity">
    <reaction evidence="6 7">
        <text>N-acetyl-L-glutamate 5-semialdehyde + phosphate + NADP(+) = N-acetyl-L-glutamyl 5-phosphate + NADPH + H(+)</text>
        <dbReference type="Rhea" id="RHEA:21588"/>
        <dbReference type="ChEBI" id="CHEBI:15378"/>
        <dbReference type="ChEBI" id="CHEBI:29123"/>
        <dbReference type="ChEBI" id="CHEBI:43474"/>
        <dbReference type="ChEBI" id="CHEBI:57783"/>
        <dbReference type="ChEBI" id="CHEBI:57936"/>
        <dbReference type="ChEBI" id="CHEBI:58349"/>
        <dbReference type="EC" id="1.2.1.38"/>
    </reaction>
</comment>
<dbReference type="GO" id="GO:0006526">
    <property type="term" value="P:L-arginine biosynthetic process"/>
    <property type="evidence" value="ECO:0007669"/>
    <property type="project" value="UniProtKB-UniRule"/>
</dbReference>
<dbReference type="InterPro" id="IPR000534">
    <property type="entry name" value="Semialdehyde_DH_NAD-bd"/>
</dbReference>
<evidence type="ECO:0000256" key="8">
    <source>
        <dbReference type="PROSITE-ProRule" id="PRU10010"/>
    </source>
</evidence>
<keyword evidence="3 7" id="KW-0028">Amino-acid biosynthesis</keyword>
<dbReference type="GO" id="GO:0051287">
    <property type="term" value="F:NAD binding"/>
    <property type="evidence" value="ECO:0007669"/>
    <property type="project" value="InterPro"/>
</dbReference>
<dbReference type="Pfam" id="PF22698">
    <property type="entry name" value="Semialdhyde_dhC_1"/>
    <property type="match status" value="1"/>
</dbReference>
<dbReference type="EMBL" id="RJJG01000003">
    <property type="protein sequence ID" value="RNI09951.1"/>
    <property type="molecule type" value="Genomic_DNA"/>
</dbReference>
<dbReference type="GO" id="GO:0005737">
    <property type="term" value="C:cytoplasm"/>
    <property type="evidence" value="ECO:0007669"/>
    <property type="project" value="UniProtKB-SubCell"/>
</dbReference>
<comment type="pathway">
    <text evidence="1 7">Amino-acid biosynthesis; L-arginine biosynthesis; N(2)-acetyl-L-ornithine from L-glutamate: step 3/4.</text>
</comment>
<comment type="subcellular location">
    <subcellularLocation>
        <location evidence="7">Cytoplasm</location>
    </subcellularLocation>
</comment>
<dbReference type="Pfam" id="PF01118">
    <property type="entry name" value="Semialdhyde_dh"/>
    <property type="match status" value="1"/>
</dbReference>
<dbReference type="InterPro" id="IPR050085">
    <property type="entry name" value="AGPR"/>
</dbReference>
<gene>
    <name evidence="7" type="primary">argC</name>
    <name evidence="10" type="ORF">BHR79_05475</name>
    <name evidence="11" type="ORF">EFE40_04780</name>
    <name evidence="12" type="ORF">SAMN04515625_1802</name>
</gene>
<evidence type="ECO:0000256" key="5">
    <source>
        <dbReference type="ARBA" id="ARBA00023002"/>
    </source>
</evidence>
<evidence type="ECO:0000256" key="3">
    <source>
        <dbReference type="ARBA" id="ARBA00022605"/>
    </source>
</evidence>
<dbReference type="Proteomes" id="UP000198669">
    <property type="component" value="Unassembled WGS sequence"/>
</dbReference>
<dbReference type="Gene3D" id="3.30.360.10">
    <property type="entry name" value="Dihydrodipicolinate Reductase, domain 2"/>
    <property type="match status" value="1"/>
</dbReference>
<dbReference type="InterPro" id="IPR023013">
    <property type="entry name" value="AGPR_AS"/>
</dbReference>
<dbReference type="GO" id="GO:0070401">
    <property type="term" value="F:NADP+ binding"/>
    <property type="evidence" value="ECO:0007669"/>
    <property type="project" value="InterPro"/>
</dbReference>
<dbReference type="FunFam" id="3.30.360.10:FF:000014">
    <property type="entry name" value="N-acetyl-gamma-glutamyl-phosphate reductase"/>
    <property type="match status" value="1"/>
</dbReference>
<dbReference type="SUPFAM" id="SSF55347">
    <property type="entry name" value="Glyceraldehyde-3-phosphate dehydrogenase-like, C-terminal domain"/>
    <property type="match status" value="1"/>
</dbReference>
<dbReference type="AlphaFoldDB" id="A0A1L3Q2C2"/>
<proteinExistence type="inferred from homology"/>
<reference evidence="11 15" key="3">
    <citation type="submission" date="2018-10" db="EMBL/GenBank/DDBJ databases">
        <title>Cultivation of a novel Methanohalophilus strain from Kebrit Deep of the Red Sea and a genomic comparison of members of the genus Methanohalophilus.</title>
        <authorList>
            <person name="Guan Y."/>
            <person name="Ngugi D.K."/>
            <person name="Stingl U."/>
        </authorList>
    </citation>
    <scope>NUCLEOTIDE SEQUENCE [LARGE SCALE GENOMIC DNA]</scope>
    <source>
        <strain evidence="11 15">DSM 3094</strain>
    </source>
</reference>
<evidence type="ECO:0000313" key="15">
    <source>
        <dbReference type="Proteomes" id="UP000267921"/>
    </source>
</evidence>
<dbReference type="InterPro" id="IPR036291">
    <property type="entry name" value="NAD(P)-bd_dom_sf"/>
</dbReference>
<keyword evidence="13" id="KW-1185">Reference proteome</keyword>
<accession>A0A1L3Q2C2</accession>
<dbReference type="PROSITE" id="PS01224">
    <property type="entry name" value="ARGC"/>
    <property type="match status" value="1"/>
</dbReference>
<dbReference type="CDD" id="cd23934">
    <property type="entry name" value="AGPR_1_C"/>
    <property type="match status" value="1"/>
</dbReference>